<dbReference type="EMBL" id="FQXR01000008">
    <property type="protein sequence ID" value="SHI04715.1"/>
    <property type="molecule type" value="Genomic_DNA"/>
</dbReference>
<evidence type="ECO:0000256" key="4">
    <source>
        <dbReference type="ARBA" id="ARBA00022832"/>
    </source>
</evidence>
<dbReference type="Proteomes" id="UP000184389">
    <property type="component" value="Unassembled WGS sequence"/>
</dbReference>
<evidence type="ECO:0000256" key="6">
    <source>
        <dbReference type="ARBA" id="ARBA00023160"/>
    </source>
</evidence>
<keyword evidence="7" id="KW-0963">Cytoplasm</keyword>
<evidence type="ECO:0000313" key="11">
    <source>
        <dbReference type="EMBL" id="SHI04715.1"/>
    </source>
</evidence>
<dbReference type="Gene3D" id="1.10.1200.10">
    <property type="entry name" value="ACP-like"/>
    <property type="match status" value="1"/>
</dbReference>
<reference evidence="11 12" key="1">
    <citation type="submission" date="2016-11" db="EMBL/GenBank/DDBJ databases">
        <authorList>
            <person name="Jaros S."/>
            <person name="Januszkiewicz K."/>
            <person name="Wedrychowicz H."/>
        </authorList>
    </citation>
    <scope>NUCLEOTIDE SEQUENCE [LARGE SCALE GENOMIC DNA]</scope>
    <source>
        <strain evidence="11 12">DSM 13106</strain>
    </source>
</reference>
<keyword evidence="6 7" id="KW-0275">Fatty acid biosynthesis</keyword>
<evidence type="ECO:0000259" key="10">
    <source>
        <dbReference type="PROSITE" id="PS50075"/>
    </source>
</evidence>
<dbReference type="InterPro" id="IPR006162">
    <property type="entry name" value="Ppantetheine_attach_site"/>
</dbReference>
<keyword evidence="1 7" id="KW-0596">Phosphopantetheine</keyword>
<keyword evidence="2 7" id="KW-0444">Lipid biosynthesis</keyword>
<evidence type="ECO:0000313" key="12">
    <source>
        <dbReference type="Proteomes" id="UP000184389"/>
    </source>
</evidence>
<dbReference type="AlphaFoldDB" id="A0A1M5XY21"/>
<evidence type="ECO:0000256" key="8">
    <source>
        <dbReference type="NCBIfam" id="TIGR00517"/>
    </source>
</evidence>
<comment type="subcellular location">
    <subcellularLocation>
        <location evidence="7">Cytoplasm</location>
    </subcellularLocation>
</comment>
<feature type="modified residue" description="O-(pantetheine 4'-phosphoryl)serine" evidence="7">
    <location>
        <position position="35"/>
    </location>
</feature>
<keyword evidence="3 7" id="KW-0597">Phosphoprotein</keyword>
<evidence type="ECO:0000256" key="5">
    <source>
        <dbReference type="ARBA" id="ARBA00023098"/>
    </source>
</evidence>
<dbReference type="GO" id="GO:0000036">
    <property type="term" value="F:acyl carrier activity"/>
    <property type="evidence" value="ECO:0007669"/>
    <property type="project" value="UniProtKB-UniRule"/>
</dbReference>
<evidence type="ECO:0000256" key="3">
    <source>
        <dbReference type="ARBA" id="ARBA00022553"/>
    </source>
</evidence>
<comment type="PTM">
    <text evidence="7">4'-phosphopantetheine is transferred from CoA to a specific serine of apo-ACP by AcpS. This modification is essential for activity because fatty acids are bound in thioester linkage to the sulfhydryl of the prosthetic group.</text>
</comment>
<dbReference type="PROSITE" id="PS00012">
    <property type="entry name" value="PHOSPHOPANTETHEINE"/>
    <property type="match status" value="1"/>
</dbReference>
<accession>A0A1M5XY21</accession>
<organism evidence="11 12">
    <name type="scientific">Sporanaerobacter acetigenes DSM 13106</name>
    <dbReference type="NCBI Taxonomy" id="1123281"/>
    <lineage>
        <taxon>Bacteria</taxon>
        <taxon>Bacillati</taxon>
        <taxon>Bacillota</taxon>
        <taxon>Tissierellia</taxon>
        <taxon>Tissierellales</taxon>
        <taxon>Sporanaerobacteraceae</taxon>
        <taxon>Sporanaerobacter</taxon>
    </lineage>
</organism>
<sequence>MVFEKLKKIISEQFDINANNITMDSSFQDDLNADSLDVVELIMAIEDEFDLEVEDESVEKISTVRDVVEYIQNHIGEID</sequence>
<dbReference type="Pfam" id="PF00550">
    <property type="entry name" value="PP-binding"/>
    <property type="match status" value="1"/>
</dbReference>
<dbReference type="UniPathway" id="UPA00094"/>
<evidence type="ECO:0000256" key="2">
    <source>
        <dbReference type="ARBA" id="ARBA00022516"/>
    </source>
</evidence>
<name>A0A1M5XY21_9FIRM</name>
<dbReference type="NCBIfam" id="NF002148">
    <property type="entry name" value="PRK00982.1-2"/>
    <property type="match status" value="1"/>
</dbReference>
<dbReference type="InterPro" id="IPR009081">
    <property type="entry name" value="PP-bd_ACP"/>
</dbReference>
<comment type="function">
    <text evidence="7 9">Carrier of the growing fatty acid chain in fatty acid biosynthesis.</text>
</comment>
<keyword evidence="12" id="KW-1185">Reference proteome</keyword>
<dbReference type="NCBIfam" id="TIGR00517">
    <property type="entry name" value="acyl_carrier"/>
    <property type="match status" value="1"/>
</dbReference>
<dbReference type="GO" id="GO:0016020">
    <property type="term" value="C:membrane"/>
    <property type="evidence" value="ECO:0007669"/>
    <property type="project" value="GOC"/>
</dbReference>
<dbReference type="RefSeq" id="WP_072744550.1">
    <property type="nucleotide sequence ID" value="NZ_FQXR01000008.1"/>
</dbReference>
<keyword evidence="4 7" id="KW-0276">Fatty acid metabolism</keyword>
<dbReference type="HAMAP" id="MF_01217">
    <property type="entry name" value="Acyl_carrier"/>
    <property type="match status" value="1"/>
</dbReference>
<dbReference type="InterPro" id="IPR036736">
    <property type="entry name" value="ACP-like_sf"/>
</dbReference>
<dbReference type="GO" id="GO:0000035">
    <property type="term" value="F:acyl binding"/>
    <property type="evidence" value="ECO:0007669"/>
    <property type="project" value="TreeGrafter"/>
</dbReference>
<evidence type="ECO:0000256" key="7">
    <source>
        <dbReference type="HAMAP-Rule" id="MF_01217"/>
    </source>
</evidence>
<feature type="domain" description="Carrier" evidence="10">
    <location>
        <begin position="1"/>
        <end position="75"/>
    </location>
</feature>
<dbReference type="GO" id="GO:0005829">
    <property type="term" value="C:cytosol"/>
    <property type="evidence" value="ECO:0007669"/>
    <property type="project" value="TreeGrafter"/>
</dbReference>
<keyword evidence="5 7" id="KW-0443">Lipid metabolism</keyword>
<evidence type="ECO:0000256" key="9">
    <source>
        <dbReference type="RuleBase" id="RU003545"/>
    </source>
</evidence>
<dbReference type="PANTHER" id="PTHR20863:SF76">
    <property type="entry name" value="CARRIER DOMAIN-CONTAINING PROTEIN"/>
    <property type="match status" value="1"/>
</dbReference>
<protein>
    <recommendedName>
        <fullName evidence="7 8">Acyl carrier protein</fullName>
        <shortName evidence="7">ACP</shortName>
    </recommendedName>
</protein>
<proteinExistence type="inferred from homology"/>
<gene>
    <name evidence="7" type="primary">acpP</name>
    <name evidence="11" type="ORF">SAMN02745180_01894</name>
</gene>
<dbReference type="SUPFAM" id="SSF47336">
    <property type="entry name" value="ACP-like"/>
    <property type="match status" value="1"/>
</dbReference>
<comment type="PTM">
    <text evidence="9">4'-phosphopantetheine is transferred from CoA to a specific serine of apo-ACP by acpS.</text>
</comment>
<dbReference type="STRING" id="1123281.SAMN02745180_01894"/>
<dbReference type="PANTHER" id="PTHR20863">
    <property type="entry name" value="ACYL CARRIER PROTEIN"/>
    <property type="match status" value="1"/>
</dbReference>
<evidence type="ECO:0000256" key="1">
    <source>
        <dbReference type="ARBA" id="ARBA00022450"/>
    </source>
</evidence>
<dbReference type="NCBIfam" id="NF002150">
    <property type="entry name" value="PRK00982.1-4"/>
    <property type="match status" value="1"/>
</dbReference>
<dbReference type="GO" id="GO:0009245">
    <property type="term" value="P:lipid A biosynthetic process"/>
    <property type="evidence" value="ECO:0007669"/>
    <property type="project" value="TreeGrafter"/>
</dbReference>
<comment type="similarity">
    <text evidence="7">Belongs to the acyl carrier protein (ACP) family.</text>
</comment>
<dbReference type="PROSITE" id="PS50075">
    <property type="entry name" value="CARRIER"/>
    <property type="match status" value="1"/>
</dbReference>
<comment type="pathway">
    <text evidence="7 9">Lipid metabolism; fatty acid biosynthesis.</text>
</comment>
<dbReference type="OrthoDB" id="9804551at2"/>
<dbReference type="InterPro" id="IPR003231">
    <property type="entry name" value="ACP"/>
</dbReference>